<comment type="caution">
    <text evidence="1">The sequence shown here is derived from an EMBL/GenBank/DDBJ whole genome shotgun (WGS) entry which is preliminary data.</text>
</comment>
<evidence type="ECO:0000313" key="2">
    <source>
        <dbReference type="Proteomes" id="UP000688137"/>
    </source>
</evidence>
<dbReference type="OMA" id="DVQCQGI"/>
<reference evidence="1" key="1">
    <citation type="submission" date="2021-01" db="EMBL/GenBank/DDBJ databases">
        <authorList>
            <consortium name="Genoscope - CEA"/>
            <person name="William W."/>
        </authorList>
    </citation>
    <scope>NUCLEOTIDE SEQUENCE</scope>
</reference>
<organism evidence="1 2">
    <name type="scientific">Paramecium primaurelia</name>
    <dbReference type="NCBI Taxonomy" id="5886"/>
    <lineage>
        <taxon>Eukaryota</taxon>
        <taxon>Sar</taxon>
        <taxon>Alveolata</taxon>
        <taxon>Ciliophora</taxon>
        <taxon>Intramacronucleata</taxon>
        <taxon>Oligohymenophorea</taxon>
        <taxon>Peniculida</taxon>
        <taxon>Parameciidae</taxon>
        <taxon>Paramecium</taxon>
    </lineage>
</organism>
<dbReference type="EMBL" id="CAJJDM010000169">
    <property type="protein sequence ID" value="CAD8115073.1"/>
    <property type="molecule type" value="Genomic_DNA"/>
</dbReference>
<dbReference type="Proteomes" id="UP000688137">
    <property type="component" value="Unassembled WGS sequence"/>
</dbReference>
<gene>
    <name evidence="1" type="ORF">PPRIM_AZ9-3.1.T1620095</name>
</gene>
<proteinExistence type="predicted"/>
<accession>A0A8S1QHJ3</accession>
<dbReference type="AlphaFoldDB" id="A0A8S1QHJ3"/>
<evidence type="ECO:0000313" key="1">
    <source>
        <dbReference type="EMBL" id="CAD8115073.1"/>
    </source>
</evidence>
<name>A0A8S1QHJ3_PARPR</name>
<keyword evidence="2" id="KW-1185">Reference proteome</keyword>
<protein>
    <submittedName>
        <fullName evidence="1">Uncharacterized protein</fullName>
    </submittedName>
</protein>
<sequence>MKKALQVLKTQSLNYNSIKSGLNYRMTIRENGQRMGHISINLNKSNNASANTMLKKLLQNQEYTILRDQTKMIFEGSFDALKTLTGVTTYYPDTGLLVYDLDANKLILHLTKEDVQCQGIVLGYVMDQDAITILNSLRTSTIPLQARLENTYNYYLKRTLNVSLAVSLLVFYNAFSGSQKSKFGVFERDDKQPKVDSK</sequence>